<comment type="caution">
    <text evidence="3">The sequence shown here is derived from an EMBL/GenBank/DDBJ whole genome shotgun (WGS) entry which is preliminary data.</text>
</comment>
<feature type="domain" description="Knr4/Smi1-like" evidence="2">
    <location>
        <begin position="61"/>
        <end position="225"/>
    </location>
</feature>
<reference evidence="3 4" key="1">
    <citation type="submission" date="2020-10" db="EMBL/GenBank/DDBJ databases">
        <title>Myceligenerans pegani sp. nov., an endophytic actinomycete isolated from Peganum harmala L. in Xinjiang, China.</title>
        <authorList>
            <person name="Xin L."/>
        </authorList>
    </citation>
    <scope>NUCLEOTIDE SEQUENCE [LARGE SCALE GENOMIC DNA]</scope>
    <source>
        <strain evidence="3 4">TRM65318</strain>
    </source>
</reference>
<name>A0ABR9N3W1_9MICO</name>
<dbReference type="Gene3D" id="3.40.1580.10">
    <property type="entry name" value="SMI1/KNR4-like"/>
    <property type="match status" value="1"/>
</dbReference>
<sequence>MLAAVRHDDSPRPGPYFDADPEGGEMANWHGVRERVSRLRRRDRRLTTFGAGAHRFVLAPPLTTAQVREAEAQLCVALPEEYRSFLIEVGAGGAGPGYGMEVLRRERGVWHWGHGDVILDQIRRPAQTAEQIEDAWDEVPEAAPQRAEFPDDAGFAAAREALRDLEEEVFSRRFIGCIPLGHQGCGWEEWLVVSGPQRGHIRVMGDDVLPVSDSFRDHYLTWLRHAETGVGIVDGGRTRRRTSRLRGLRS</sequence>
<dbReference type="InterPro" id="IPR018958">
    <property type="entry name" value="Knr4/Smi1-like_dom"/>
</dbReference>
<dbReference type="Pfam" id="PF09346">
    <property type="entry name" value="SMI1_KNR4"/>
    <property type="match status" value="1"/>
</dbReference>
<feature type="compositionally biased region" description="Basic and acidic residues" evidence="1">
    <location>
        <begin position="1"/>
        <end position="11"/>
    </location>
</feature>
<evidence type="ECO:0000313" key="3">
    <source>
        <dbReference type="EMBL" id="MBE1878358.1"/>
    </source>
</evidence>
<dbReference type="Proteomes" id="UP000625527">
    <property type="component" value="Unassembled WGS sequence"/>
</dbReference>
<keyword evidence="4" id="KW-1185">Reference proteome</keyword>
<organism evidence="3 4">
    <name type="scientific">Myceligenerans pegani</name>
    <dbReference type="NCBI Taxonomy" id="2776917"/>
    <lineage>
        <taxon>Bacteria</taxon>
        <taxon>Bacillati</taxon>
        <taxon>Actinomycetota</taxon>
        <taxon>Actinomycetes</taxon>
        <taxon>Micrococcales</taxon>
        <taxon>Promicromonosporaceae</taxon>
        <taxon>Myceligenerans</taxon>
    </lineage>
</organism>
<evidence type="ECO:0000313" key="4">
    <source>
        <dbReference type="Proteomes" id="UP000625527"/>
    </source>
</evidence>
<dbReference type="InterPro" id="IPR037883">
    <property type="entry name" value="Knr4/Smi1-like_sf"/>
</dbReference>
<dbReference type="RefSeq" id="WP_192864890.1">
    <property type="nucleotide sequence ID" value="NZ_JADAQT010000108.1"/>
</dbReference>
<evidence type="ECO:0000259" key="2">
    <source>
        <dbReference type="SMART" id="SM00860"/>
    </source>
</evidence>
<dbReference type="EMBL" id="JADAQT010000108">
    <property type="protein sequence ID" value="MBE1878358.1"/>
    <property type="molecule type" value="Genomic_DNA"/>
</dbReference>
<dbReference type="SMART" id="SM00860">
    <property type="entry name" value="SMI1_KNR4"/>
    <property type="match status" value="1"/>
</dbReference>
<gene>
    <name evidence="3" type="ORF">IHE71_21925</name>
</gene>
<evidence type="ECO:0000256" key="1">
    <source>
        <dbReference type="SAM" id="MobiDB-lite"/>
    </source>
</evidence>
<accession>A0ABR9N3W1</accession>
<proteinExistence type="predicted"/>
<protein>
    <submittedName>
        <fullName evidence="3">SMI1/KNR4 family protein</fullName>
    </submittedName>
</protein>
<feature type="region of interest" description="Disordered" evidence="1">
    <location>
        <begin position="1"/>
        <end position="22"/>
    </location>
</feature>
<dbReference type="SUPFAM" id="SSF160631">
    <property type="entry name" value="SMI1/KNR4-like"/>
    <property type="match status" value="1"/>
</dbReference>